<dbReference type="eggNOG" id="KOG1176">
    <property type="taxonomic scope" value="Eukaryota"/>
</dbReference>
<evidence type="ECO:0000256" key="1">
    <source>
        <dbReference type="ARBA" id="ARBA00004275"/>
    </source>
</evidence>
<dbReference type="PANTHER" id="PTHR24096:SF149">
    <property type="entry name" value="AMP-BINDING DOMAIN-CONTAINING PROTEIN-RELATED"/>
    <property type="match status" value="1"/>
</dbReference>
<dbReference type="EMBL" id="ACPB03011711">
    <property type="status" value="NOT_ANNOTATED_CDS"/>
    <property type="molecule type" value="Genomic_DNA"/>
</dbReference>
<protein>
    <submittedName>
        <fullName evidence="6">AMP-binding domain-containing protein</fullName>
    </submittedName>
</protein>
<dbReference type="EnsemblMetazoa" id="RPRC011278-RA">
    <property type="protein sequence ID" value="RPRC011278-PA"/>
    <property type="gene ID" value="RPRC011278"/>
</dbReference>
<dbReference type="EMBL" id="ACPB03011704">
    <property type="status" value="NOT_ANNOTATED_CDS"/>
    <property type="molecule type" value="Genomic_DNA"/>
</dbReference>
<dbReference type="EMBL" id="ACPB03011707">
    <property type="status" value="NOT_ANNOTATED_CDS"/>
    <property type="molecule type" value="Genomic_DNA"/>
</dbReference>
<evidence type="ECO:0000259" key="5">
    <source>
        <dbReference type="Pfam" id="PF00501"/>
    </source>
</evidence>
<keyword evidence="3" id="KW-0436">Ligase</keyword>
<dbReference type="EMBL" id="ACPB03011709">
    <property type="status" value="NOT_ANNOTATED_CDS"/>
    <property type="molecule type" value="Genomic_DNA"/>
</dbReference>
<feature type="domain" description="AMP-dependent synthetase/ligase" evidence="5">
    <location>
        <begin position="200"/>
        <end position="404"/>
    </location>
</feature>
<keyword evidence="7" id="KW-1185">Reference proteome</keyword>
<sequence length="406" mass="46289">MLHTPTVSGLQEDNQKQQNLIIEMADQIKIMDDKINSLQSRVEILERNGRKRNVIIHGISDEFRSCWELSDFICTFLNYELDLQLEVGDIDFIKRVGRREINKARPIIIGMISYQLKLLIIQNSYKLRNSGIYIEHDYARNVLEDREILKKRLIDARKADKYAVLRYNKLIVKDSHSNTRKYSLYNQARTKKPTGGTNIRVATTLKDMGVGPGKLVAFFGESSFQSFSIYFGVILTGGIISPYNPELKEGEVSKMLQVSRPTIIYCEKEEYLNTINKSIEISGIKTKLLTATMFERLLVPYEKAKDYQPPVIADSTKHTYLVLYTSGTTGVPKAVKLTDFSTNLQCHQLHWTTGHILLTSPIFWVSNALVIGKCMVGGFTVLIPDKTDGENILRIIQDYKICAVFS</sequence>
<evidence type="ECO:0000313" key="7">
    <source>
        <dbReference type="Proteomes" id="UP000015103"/>
    </source>
</evidence>
<reference evidence="6" key="1">
    <citation type="submission" date="2015-05" db="UniProtKB">
        <authorList>
            <consortium name="EnsemblMetazoa"/>
        </authorList>
    </citation>
    <scope>IDENTIFICATION</scope>
</reference>
<keyword evidence="4" id="KW-0576">Peroxisome</keyword>
<dbReference type="PROSITE" id="PS00455">
    <property type="entry name" value="AMP_BINDING"/>
    <property type="match status" value="1"/>
</dbReference>
<dbReference type="Pfam" id="PF00501">
    <property type="entry name" value="AMP-binding"/>
    <property type="match status" value="1"/>
</dbReference>
<evidence type="ECO:0000256" key="3">
    <source>
        <dbReference type="ARBA" id="ARBA00022598"/>
    </source>
</evidence>
<dbReference type="VEuPathDB" id="VectorBase:RPRC011278"/>
<dbReference type="InterPro" id="IPR042099">
    <property type="entry name" value="ANL_N_sf"/>
</dbReference>
<proteinExistence type="inferred from homology"/>
<dbReference type="InterPro" id="IPR020845">
    <property type="entry name" value="AMP-binding_CS"/>
</dbReference>
<dbReference type="AlphaFoldDB" id="T1I4Q9"/>
<dbReference type="Gene3D" id="3.40.50.12780">
    <property type="entry name" value="N-terminal domain of ligase-like"/>
    <property type="match status" value="1"/>
</dbReference>
<evidence type="ECO:0000256" key="4">
    <source>
        <dbReference type="ARBA" id="ARBA00023140"/>
    </source>
</evidence>
<accession>T1I4Q9</accession>
<dbReference type="STRING" id="13249.T1I4Q9"/>
<name>T1I4Q9_RHOPR</name>
<dbReference type="PANTHER" id="PTHR24096">
    <property type="entry name" value="LONG-CHAIN-FATTY-ACID--COA LIGASE"/>
    <property type="match status" value="1"/>
</dbReference>
<dbReference type="EMBL" id="ACPB03011713">
    <property type="status" value="NOT_ANNOTATED_CDS"/>
    <property type="molecule type" value="Genomic_DNA"/>
</dbReference>
<dbReference type="HOGENOM" id="CLU_678463_0_0_1"/>
<organism evidence="6 7">
    <name type="scientific">Rhodnius prolixus</name>
    <name type="common">Triatomid bug</name>
    <dbReference type="NCBI Taxonomy" id="13249"/>
    <lineage>
        <taxon>Eukaryota</taxon>
        <taxon>Metazoa</taxon>
        <taxon>Ecdysozoa</taxon>
        <taxon>Arthropoda</taxon>
        <taxon>Hexapoda</taxon>
        <taxon>Insecta</taxon>
        <taxon>Pterygota</taxon>
        <taxon>Neoptera</taxon>
        <taxon>Paraneoptera</taxon>
        <taxon>Hemiptera</taxon>
        <taxon>Heteroptera</taxon>
        <taxon>Panheteroptera</taxon>
        <taxon>Cimicomorpha</taxon>
        <taxon>Reduviidae</taxon>
        <taxon>Triatominae</taxon>
        <taxon>Rhodnius</taxon>
    </lineage>
</organism>
<dbReference type="GO" id="GO:0016405">
    <property type="term" value="F:CoA-ligase activity"/>
    <property type="evidence" value="ECO:0007669"/>
    <property type="project" value="TreeGrafter"/>
</dbReference>
<dbReference type="EMBL" id="ACPB03011710">
    <property type="status" value="NOT_ANNOTATED_CDS"/>
    <property type="molecule type" value="Genomic_DNA"/>
</dbReference>
<evidence type="ECO:0000256" key="2">
    <source>
        <dbReference type="ARBA" id="ARBA00006432"/>
    </source>
</evidence>
<dbReference type="InterPro" id="IPR000873">
    <property type="entry name" value="AMP-dep_synth/lig_dom"/>
</dbReference>
<dbReference type="SUPFAM" id="SSF56801">
    <property type="entry name" value="Acetyl-CoA synthetase-like"/>
    <property type="match status" value="1"/>
</dbReference>
<dbReference type="Proteomes" id="UP000015103">
    <property type="component" value="Unassembled WGS sequence"/>
</dbReference>
<evidence type="ECO:0000313" key="6">
    <source>
        <dbReference type="EnsemblMetazoa" id="RPRC011278-PA"/>
    </source>
</evidence>
<comment type="subcellular location">
    <subcellularLocation>
        <location evidence="1">Peroxisome</location>
    </subcellularLocation>
</comment>
<dbReference type="EMBL" id="ACPB03011705">
    <property type="status" value="NOT_ANNOTATED_CDS"/>
    <property type="molecule type" value="Genomic_DNA"/>
</dbReference>
<dbReference type="EMBL" id="ACPB03011712">
    <property type="status" value="NOT_ANNOTATED_CDS"/>
    <property type="molecule type" value="Genomic_DNA"/>
</dbReference>
<dbReference type="InParanoid" id="T1I4Q9"/>
<dbReference type="GO" id="GO:0005777">
    <property type="term" value="C:peroxisome"/>
    <property type="evidence" value="ECO:0007669"/>
    <property type="project" value="UniProtKB-SubCell"/>
</dbReference>
<dbReference type="EMBL" id="ACPB03011708">
    <property type="status" value="NOT_ANNOTATED_CDS"/>
    <property type="molecule type" value="Genomic_DNA"/>
</dbReference>
<dbReference type="EMBL" id="ACPB03011706">
    <property type="status" value="NOT_ANNOTATED_CDS"/>
    <property type="molecule type" value="Genomic_DNA"/>
</dbReference>
<comment type="similarity">
    <text evidence="2">Belongs to the ATP-dependent AMP-binding enzyme family.</text>
</comment>